<feature type="region of interest" description="Disordered" evidence="1">
    <location>
        <begin position="133"/>
        <end position="184"/>
    </location>
</feature>
<reference evidence="2" key="1">
    <citation type="journal article" date="2022" name="Front. Cell. Infect. Microbiol.">
        <title>Novel and diverse mycoviruses co-infecting a single strain of the phytopathogenic fungus Alternaria dianthicola.</title>
        <authorList>
            <person name="Zhong J."/>
            <person name="Li P."/>
            <person name="Gao B.D."/>
            <person name="Zhong S.Y."/>
            <person name="Li X.G."/>
            <person name="Hu Z."/>
            <person name="Zhu J.Z."/>
        </authorList>
    </citation>
    <scope>NUCLEOTIDE SEQUENCE</scope>
</reference>
<name>A0A9E8ADD2_9MONO</name>
<sequence length="184" mass="20838">MPSYRDKFEAIKKSLDSMEQRVLIDSAILRSMRNEIDELKQSQNVVQEPAEPVIDSFVKNQLSVALGEVEELLFGERHAPINLASFSNKDILEETVKRLHDIAQILRDSSTRAETILDGLDIIPKGKLLKRERKEQMRKTSISSLTASLAKFPPESSRGELQSPPRFRNDSSRGSSPRGRNLHN</sequence>
<protein>
    <submittedName>
        <fullName evidence="2">Uncharacterized protein</fullName>
    </submittedName>
</protein>
<evidence type="ECO:0000256" key="1">
    <source>
        <dbReference type="SAM" id="MobiDB-lite"/>
    </source>
</evidence>
<reference evidence="2" key="2">
    <citation type="submission" date="2022-06" db="EMBL/GenBank/DDBJ databases">
        <authorList>
            <person name="Zhong J."/>
            <person name="Zhu J.Z."/>
            <person name="Hu Z."/>
        </authorList>
    </citation>
    <scope>NUCLEOTIDE SEQUENCE</scope>
</reference>
<accession>A0A9E8ADD2</accession>
<evidence type="ECO:0000313" key="2">
    <source>
        <dbReference type="EMBL" id="UYZ32463.1"/>
    </source>
</evidence>
<organism evidence="2">
    <name type="scientific">Alternaria dianthicola negative-stranded RNA virus 1</name>
    <dbReference type="NCBI Taxonomy" id="2992032"/>
    <lineage>
        <taxon>Viruses</taxon>
        <taxon>Riboviria</taxon>
        <taxon>Orthornavirae</taxon>
        <taxon>Negarnaviricota</taxon>
        <taxon>Haploviricotina</taxon>
        <taxon>Monjiviricetes</taxon>
        <taxon>Mononegavirales</taxon>
        <taxon>Mymonaviridae</taxon>
        <taxon>Sclerotimonavirus</taxon>
        <taxon>Sclerotimonavirus alphaalternariae</taxon>
    </lineage>
</organism>
<dbReference type="EMBL" id="ON843764">
    <property type="protein sequence ID" value="UYZ32463.1"/>
    <property type="molecule type" value="Genomic_RNA"/>
</dbReference>
<proteinExistence type="predicted"/>